<name>A0AAU8JPA8_9ACTN</name>
<proteinExistence type="predicted"/>
<dbReference type="RefSeq" id="WP_354637351.1">
    <property type="nucleotide sequence ID" value="NZ_CP159872.1"/>
</dbReference>
<gene>
    <name evidence="1" type="ORF">ABWK59_01265</name>
</gene>
<dbReference type="AlphaFoldDB" id="A0AAU8JPA8"/>
<dbReference type="KEGG" id="kcm:ABWK59_01265"/>
<organism evidence="1">
    <name type="scientific">Kitasatospora camelliae</name>
    <dbReference type="NCBI Taxonomy" id="3156397"/>
    <lineage>
        <taxon>Bacteria</taxon>
        <taxon>Bacillati</taxon>
        <taxon>Actinomycetota</taxon>
        <taxon>Actinomycetes</taxon>
        <taxon>Kitasatosporales</taxon>
        <taxon>Streptomycetaceae</taxon>
        <taxon>Kitasatospora</taxon>
    </lineage>
</organism>
<evidence type="ECO:0000313" key="1">
    <source>
        <dbReference type="EMBL" id="XCM77662.1"/>
    </source>
</evidence>
<protein>
    <submittedName>
        <fullName evidence="1">Uncharacterized protein</fullName>
    </submittedName>
</protein>
<dbReference type="EMBL" id="CP159872">
    <property type="protein sequence ID" value="XCM77662.1"/>
    <property type="molecule type" value="Genomic_DNA"/>
</dbReference>
<reference evidence="1" key="1">
    <citation type="submission" date="2024-06" db="EMBL/GenBank/DDBJ databases">
        <title>The genome sequences of Kitasatospora sp. strain HUAS MG31.</title>
        <authorList>
            <person name="Mo P."/>
        </authorList>
    </citation>
    <scope>NUCLEOTIDE SEQUENCE</scope>
    <source>
        <strain evidence="1">HUAS MG31</strain>
    </source>
</reference>
<sequence length="206" mass="22228">MPRQGWGIAMLFGSRTGFGLEFHVEQDPGLLCVDVFVGGLHVNTWDNAFYPPLLVKKLKDELSRFRTPTAPPVGFTSPSESFRTAESWLYDMYDAAATGTAPGAEAALARCVFLEWGECTDEVTAFAFPDGDRVHLACRVRDGGGAAWGTEARQEPPVVSVSRTVLVETLEHGLAIAEHEWSARLAAVKARSDTGDGGDVSSVRSP</sequence>
<accession>A0AAU8JPA8</accession>